<dbReference type="EMBL" id="VOPY01000001">
    <property type="protein sequence ID" value="TXC74066.1"/>
    <property type="molecule type" value="Genomic_DNA"/>
</dbReference>
<proteinExistence type="predicted"/>
<evidence type="ECO:0008006" key="5">
    <source>
        <dbReference type="Google" id="ProtNLM"/>
    </source>
</evidence>
<dbReference type="AlphaFoldDB" id="A0A5C6UPJ5"/>
<feature type="signal peptide" evidence="2">
    <location>
        <begin position="1"/>
        <end position="21"/>
    </location>
</feature>
<organism evidence="3 4">
    <name type="scientific">Flavisphingopyxis soli</name>
    <dbReference type="NCBI Taxonomy" id="2601267"/>
    <lineage>
        <taxon>Bacteria</taxon>
        <taxon>Pseudomonadati</taxon>
        <taxon>Pseudomonadota</taxon>
        <taxon>Alphaproteobacteria</taxon>
        <taxon>Sphingomonadales</taxon>
        <taxon>Sphingopyxidaceae</taxon>
        <taxon>Flavisphingopyxis</taxon>
    </lineage>
</organism>
<keyword evidence="2" id="KW-0732">Signal</keyword>
<name>A0A5C6UPJ5_9SPHN</name>
<sequence>MRRLVTVLSLAALSAPVAAHAQIAEVELPPSDIADAGYDTGDTGYDVAAPESDSSDPGYGDASNDDGDHAGASDRVADMLDDPARQDAIADAMSDMMRALMTIRVGPIVDAARRIDPDAEIADADPDATIGDIASRGDPAYEDRIEDGIRSGTVVSGAMVREFARMLPGLIAITKDLGAQAERAVREPRRR</sequence>
<feature type="compositionally biased region" description="Low complexity" evidence="1">
    <location>
        <begin position="34"/>
        <end position="46"/>
    </location>
</feature>
<feature type="region of interest" description="Disordered" evidence="1">
    <location>
        <begin position="32"/>
        <end position="74"/>
    </location>
</feature>
<gene>
    <name evidence="3" type="ORF">FSZ31_04920</name>
</gene>
<feature type="chain" id="PRO_5022838972" description="DUF4197 domain-containing protein" evidence="2">
    <location>
        <begin position="22"/>
        <end position="191"/>
    </location>
</feature>
<comment type="caution">
    <text evidence="3">The sequence shown here is derived from an EMBL/GenBank/DDBJ whole genome shotgun (WGS) entry which is preliminary data.</text>
</comment>
<evidence type="ECO:0000313" key="4">
    <source>
        <dbReference type="Proteomes" id="UP000321129"/>
    </source>
</evidence>
<reference evidence="3 4" key="1">
    <citation type="submission" date="2019-08" db="EMBL/GenBank/DDBJ databases">
        <title>Sphingorhabdus soil sp. nov., isolated from arctic soil.</title>
        <authorList>
            <person name="Liu Y."/>
        </authorList>
    </citation>
    <scope>NUCLEOTIDE SEQUENCE [LARGE SCALE GENOMIC DNA]</scope>
    <source>
        <strain evidence="3 4">D-2Q-5-6</strain>
    </source>
</reference>
<evidence type="ECO:0000256" key="2">
    <source>
        <dbReference type="SAM" id="SignalP"/>
    </source>
</evidence>
<dbReference type="RefSeq" id="WP_147121903.1">
    <property type="nucleotide sequence ID" value="NZ_VOPY01000001.1"/>
</dbReference>
<dbReference type="Proteomes" id="UP000321129">
    <property type="component" value="Unassembled WGS sequence"/>
</dbReference>
<accession>A0A5C6UPJ5</accession>
<evidence type="ECO:0000256" key="1">
    <source>
        <dbReference type="SAM" id="MobiDB-lite"/>
    </source>
</evidence>
<protein>
    <recommendedName>
        <fullName evidence="5">DUF4197 domain-containing protein</fullName>
    </recommendedName>
</protein>
<keyword evidence="4" id="KW-1185">Reference proteome</keyword>
<evidence type="ECO:0000313" key="3">
    <source>
        <dbReference type="EMBL" id="TXC74066.1"/>
    </source>
</evidence>